<organism evidence="2 3">
    <name type="scientific">Cyphellophora attinorum</name>
    <dbReference type="NCBI Taxonomy" id="1664694"/>
    <lineage>
        <taxon>Eukaryota</taxon>
        <taxon>Fungi</taxon>
        <taxon>Dikarya</taxon>
        <taxon>Ascomycota</taxon>
        <taxon>Pezizomycotina</taxon>
        <taxon>Eurotiomycetes</taxon>
        <taxon>Chaetothyriomycetidae</taxon>
        <taxon>Chaetothyriales</taxon>
        <taxon>Cyphellophoraceae</taxon>
        <taxon>Cyphellophora</taxon>
    </lineage>
</organism>
<proteinExistence type="predicted"/>
<keyword evidence="1" id="KW-0812">Transmembrane</keyword>
<keyword evidence="3" id="KW-1185">Reference proteome</keyword>
<gene>
    <name evidence="2" type="ORF">AB675_5103</name>
</gene>
<reference evidence="2 3" key="1">
    <citation type="submission" date="2015-06" db="EMBL/GenBank/DDBJ databases">
        <title>Draft genome of the ant-associated black yeast Phialophora attae CBS 131958.</title>
        <authorList>
            <person name="Moreno L.F."/>
            <person name="Stielow B.J."/>
            <person name="de Hoog S."/>
            <person name="Vicente V.A."/>
            <person name="Weiss V.A."/>
            <person name="de Vries M."/>
            <person name="Cruz L.M."/>
            <person name="Souza E.M."/>
        </authorList>
    </citation>
    <scope>NUCLEOTIDE SEQUENCE [LARGE SCALE GENOMIC DNA]</scope>
    <source>
        <strain evidence="2 3">CBS 131958</strain>
    </source>
</reference>
<comment type="caution">
    <text evidence="2">The sequence shown here is derived from an EMBL/GenBank/DDBJ whole genome shotgun (WGS) entry which is preliminary data.</text>
</comment>
<evidence type="ECO:0000256" key="1">
    <source>
        <dbReference type="SAM" id="Phobius"/>
    </source>
</evidence>
<dbReference type="VEuPathDB" id="FungiDB:AB675_5103"/>
<keyword evidence="1" id="KW-1133">Transmembrane helix</keyword>
<feature type="transmembrane region" description="Helical" evidence="1">
    <location>
        <begin position="112"/>
        <end position="137"/>
    </location>
</feature>
<name>A0A0N1NYV3_9EURO</name>
<feature type="transmembrane region" description="Helical" evidence="1">
    <location>
        <begin position="540"/>
        <end position="564"/>
    </location>
</feature>
<accession>A0A0N1NYV3</accession>
<evidence type="ECO:0000313" key="3">
    <source>
        <dbReference type="Proteomes" id="UP000038010"/>
    </source>
</evidence>
<dbReference type="AlphaFoldDB" id="A0A0N1NYV3"/>
<dbReference type="Proteomes" id="UP000038010">
    <property type="component" value="Unassembled WGS sequence"/>
</dbReference>
<dbReference type="OrthoDB" id="3540210at2759"/>
<dbReference type="EMBL" id="LFJN01000015">
    <property type="protein sequence ID" value="KPI39496.1"/>
    <property type="molecule type" value="Genomic_DNA"/>
</dbReference>
<feature type="transmembrane region" description="Helical" evidence="1">
    <location>
        <begin position="36"/>
        <end position="60"/>
    </location>
</feature>
<protein>
    <submittedName>
        <fullName evidence="2">Uncharacterized protein</fullName>
    </submittedName>
</protein>
<sequence>MSTLAKVDIYTGPWVDWSRGPILGSTLTLSSKTAPIFTAFLAFFITVVGACLWRILCFVIHQSSASERPRDGQHHQHQLIFRNTASPTEAMRAFFESAFFWRKSTGHSFVRALPLALFAIVFSCALTAGSILSSLVAKSSGSERLITSDNCGFFAYDNSSSLPIRTKAMVSKDLNDTLIASAYSRQCYQGNDKLNVMQCSTYEKPALTYKAVTNASCPFDKSMCLNNLVYQLDTGLLDTHKDLGINMPTSGRVGFRKVSTCAPISQTGFMTNRTSDGTDGWYHYGGIGALGLNTTYFYNAHALLDGWGYELESITASPGSSAGWNPIDELARTDADISLIFLAPNSIQFYKPNTDPMFAATTKFDAGSTASIDGTYYTSDNWVNIMACTDQYQYCHPNSNPADNKDQCTPLTDYATAWTSIYDPKLNLNDVQQLVASRIALNSRALSIHHGISGRGASALRATEYVSERAQLEIKPNQWQVEVNSWFDVGLARLQRSIVEYATGPDFLPEGTYLQRPGSTDVISKAMCGSQMVRSADGTVSFSVLGISIIFAVGALIIFIYLILETCIGFLQRKMRWGDYRRVRWVMDDKLQVQRMAFEGAGMGGEWRNLSGNVPVTAHAAMETRSCDEGQLAG</sequence>
<keyword evidence="1" id="KW-0472">Membrane</keyword>
<dbReference type="RefSeq" id="XP_017999459.1">
    <property type="nucleotide sequence ID" value="XM_018145289.1"/>
</dbReference>
<evidence type="ECO:0000313" key="2">
    <source>
        <dbReference type="EMBL" id="KPI39496.1"/>
    </source>
</evidence>
<dbReference type="GeneID" id="28737169"/>